<dbReference type="RefSeq" id="WP_200386201.1">
    <property type="nucleotide sequence ID" value="NZ_NRSD01000001.1"/>
</dbReference>
<dbReference type="InterPro" id="IPR005835">
    <property type="entry name" value="NTP_transferase_dom"/>
</dbReference>
<dbReference type="InterPro" id="IPR029044">
    <property type="entry name" value="Nucleotide-diphossugar_trans"/>
</dbReference>
<dbReference type="GO" id="GO:0016779">
    <property type="term" value="F:nucleotidyltransferase activity"/>
    <property type="evidence" value="ECO:0007669"/>
    <property type="project" value="UniProtKB-KW"/>
</dbReference>
<proteinExistence type="predicted"/>
<accession>A0A9X1B7N5</accession>
<feature type="domain" description="Nucleotidyl transferase" evidence="3">
    <location>
        <begin position="3"/>
        <end position="115"/>
    </location>
</feature>
<dbReference type="EMBL" id="NRSD01000001">
    <property type="protein sequence ID" value="MBK1643443.1"/>
    <property type="molecule type" value="Genomic_DNA"/>
</dbReference>
<dbReference type="Pfam" id="PF00483">
    <property type="entry name" value="NTP_transferase"/>
    <property type="match status" value="1"/>
</dbReference>
<evidence type="ECO:0000256" key="2">
    <source>
        <dbReference type="ARBA" id="ARBA00022695"/>
    </source>
</evidence>
<dbReference type="Gene3D" id="3.90.550.10">
    <property type="entry name" value="Spore Coat Polysaccharide Biosynthesis Protein SpsA, Chain A"/>
    <property type="match status" value="1"/>
</dbReference>
<evidence type="ECO:0000313" key="5">
    <source>
        <dbReference type="Proteomes" id="UP001138802"/>
    </source>
</evidence>
<dbReference type="InterPro" id="IPR054790">
    <property type="entry name" value="MurU"/>
</dbReference>
<evidence type="ECO:0000313" key="4">
    <source>
        <dbReference type="EMBL" id="MBK1643443.1"/>
    </source>
</evidence>
<dbReference type="PANTHER" id="PTHR43584:SF8">
    <property type="entry name" value="N-ACETYLMURAMATE ALPHA-1-PHOSPHATE URIDYLYLTRANSFERASE"/>
    <property type="match status" value="1"/>
</dbReference>
<protein>
    <submittedName>
        <fullName evidence="4">Mannose-1-phosphate guanylyltransferase</fullName>
    </submittedName>
</protein>
<keyword evidence="2 4" id="KW-0548">Nucleotidyltransferase</keyword>
<reference evidence="4 5" key="1">
    <citation type="journal article" date="2020" name="Microorganisms">
        <title>Osmotic Adaptation and Compatible Solute Biosynthesis of Phototrophic Bacteria as Revealed from Genome Analyses.</title>
        <authorList>
            <person name="Imhoff J.F."/>
            <person name="Rahn T."/>
            <person name="Kunzel S."/>
            <person name="Keller A."/>
            <person name="Neulinger S.C."/>
        </authorList>
    </citation>
    <scope>NUCLEOTIDE SEQUENCE [LARGE SCALE GENOMIC DNA]</scope>
    <source>
        <strain evidence="4 5">DSM 21303</strain>
    </source>
</reference>
<dbReference type="NCBIfam" id="NF045761">
    <property type="entry name" value="NAMPUrTaseMurU"/>
    <property type="match status" value="1"/>
</dbReference>
<dbReference type="Proteomes" id="UP001138802">
    <property type="component" value="Unassembled WGS sequence"/>
</dbReference>
<evidence type="ECO:0000259" key="3">
    <source>
        <dbReference type="Pfam" id="PF00483"/>
    </source>
</evidence>
<dbReference type="AlphaFoldDB" id="A0A9X1B7N5"/>
<name>A0A9X1B7N5_9GAMM</name>
<dbReference type="PANTHER" id="PTHR43584">
    <property type="entry name" value="NUCLEOTIDYL TRANSFERASE"/>
    <property type="match status" value="1"/>
</dbReference>
<dbReference type="SUPFAM" id="SSF53448">
    <property type="entry name" value="Nucleotide-diphospho-sugar transferases"/>
    <property type="match status" value="1"/>
</dbReference>
<keyword evidence="5" id="KW-1185">Reference proteome</keyword>
<comment type="caution">
    <text evidence="4">The sequence shown here is derived from an EMBL/GenBank/DDBJ whole genome shotgun (WGS) entry which is preliminary data.</text>
</comment>
<dbReference type="CDD" id="cd06422">
    <property type="entry name" value="NTP_transferase_like_1"/>
    <property type="match status" value="1"/>
</dbReference>
<gene>
    <name evidence="4" type="ORF">CKO25_01975</name>
</gene>
<dbReference type="InterPro" id="IPR050065">
    <property type="entry name" value="GlmU-like"/>
</dbReference>
<sequence>MNAMILAAGRGNRMRPLTDHTPKPLLEAGGRPLIHYHLLRLADANIRDIVINHAHLGEQIEQALGDGTSFGLRIHYSREGTALETGGGIFNALSLLGPDPFVVLNGDVWSDFDPGALRLAQGDLAQLVLVDNPPQHPRGDFSLRAGRVHDTGTERLTFSGIGLYHPALFDGCEAGAFPLAPLLRRAMDSGRVGGQHHRGNWFDIGTPERLAQLDRFLLRAPVAQTSPRA</sequence>
<evidence type="ECO:0000256" key="1">
    <source>
        <dbReference type="ARBA" id="ARBA00022679"/>
    </source>
</evidence>
<keyword evidence="1" id="KW-0808">Transferase</keyword>
<organism evidence="4 5">
    <name type="scientific">Thiocapsa imhoffii</name>
    <dbReference type="NCBI Taxonomy" id="382777"/>
    <lineage>
        <taxon>Bacteria</taxon>
        <taxon>Pseudomonadati</taxon>
        <taxon>Pseudomonadota</taxon>
        <taxon>Gammaproteobacteria</taxon>
        <taxon>Chromatiales</taxon>
        <taxon>Chromatiaceae</taxon>
        <taxon>Thiocapsa</taxon>
    </lineage>
</organism>